<evidence type="ECO:0000256" key="1">
    <source>
        <dbReference type="SAM" id="Phobius"/>
    </source>
</evidence>
<sequence>ELALLDWSSGIRFAYCADVTIEKLTEPFKASLIKAINKFCSNATACLLKSPVIFAVEQIVLLDGYPRRDYGAVQFRFVVVLPHNAVPLIRLRQPLLSNRILSTDILQRYAPEISRRLGWHLMSYEKFPRFDAITEFMNIALIPIGFILLIAMFMLAYWSNNFRFSGSSDEILVSGSSGGKNLALKFV</sequence>
<feature type="transmembrane region" description="Helical" evidence="1">
    <location>
        <begin position="136"/>
        <end position="158"/>
    </location>
</feature>
<feature type="domain" description="DUF8077" evidence="2">
    <location>
        <begin position="1"/>
        <end position="128"/>
    </location>
</feature>
<protein>
    <submittedName>
        <fullName evidence="6">Cell division protein FtsK</fullName>
    </submittedName>
</protein>
<accession>A0A0N4ULB5</accession>
<dbReference type="AlphaFoldDB" id="A0A0N4ULB5"/>
<dbReference type="Proteomes" id="UP000038040">
    <property type="component" value="Unplaced"/>
</dbReference>
<dbReference type="WBParaSite" id="DME_0000858301-mRNA-1">
    <property type="protein sequence ID" value="DME_0000858301-mRNA-1"/>
    <property type="gene ID" value="DME_0000858301"/>
</dbReference>
<organism evidence="4 6">
    <name type="scientific">Dracunculus medinensis</name>
    <name type="common">Guinea worm</name>
    <dbReference type="NCBI Taxonomy" id="318479"/>
    <lineage>
        <taxon>Eukaryota</taxon>
        <taxon>Metazoa</taxon>
        <taxon>Ecdysozoa</taxon>
        <taxon>Nematoda</taxon>
        <taxon>Chromadorea</taxon>
        <taxon>Rhabditida</taxon>
        <taxon>Spirurina</taxon>
        <taxon>Dracunculoidea</taxon>
        <taxon>Dracunculidae</taxon>
        <taxon>Dracunculus</taxon>
    </lineage>
</organism>
<evidence type="ECO:0000313" key="6">
    <source>
        <dbReference type="WBParaSite" id="DME_0000858301-mRNA-1"/>
    </source>
</evidence>
<dbReference type="Proteomes" id="UP000274756">
    <property type="component" value="Unassembled WGS sequence"/>
</dbReference>
<dbReference type="OrthoDB" id="5858611at2759"/>
<reference evidence="6" key="1">
    <citation type="submission" date="2017-02" db="UniProtKB">
        <authorList>
            <consortium name="WormBaseParasite"/>
        </authorList>
    </citation>
    <scope>IDENTIFICATION</scope>
</reference>
<keyword evidence="1" id="KW-0812">Transmembrane</keyword>
<dbReference type="Pfam" id="PF26284">
    <property type="entry name" value="DUF8077"/>
    <property type="match status" value="1"/>
</dbReference>
<reference evidence="3 5" key="2">
    <citation type="submission" date="2018-11" db="EMBL/GenBank/DDBJ databases">
        <authorList>
            <consortium name="Pathogen Informatics"/>
        </authorList>
    </citation>
    <scope>NUCLEOTIDE SEQUENCE [LARGE SCALE GENOMIC DNA]</scope>
</reference>
<evidence type="ECO:0000313" key="5">
    <source>
        <dbReference type="Proteomes" id="UP000274756"/>
    </source>
</evidence>
<keyword evidence="1" id="KW-0472">Membrane</keyword>
<keyword evidence="5" id="KW-1185">Reference proteome</keyword>
<evidence type="ECO:0000259" key="2">
    <source>
        <dbReference type="Pfam" id="PF26284"/>
    </source>
</evidence>
<gene>
    <name evidence="3" type="ORF">DME_LOCUS10430</name>
</gene>
<proteinExistence type="predicted"/>
<name>A0A0N4ULB5_DRAME</name>
<dbReference type="InterPro" id="IPR058390">
    <property type="entry name" value="DUF8077"/>
</dbReference>
<evidence type="ECO:0000313" key="3">
    <source>
        <dbReference type="EMBL" id="VDN60457.1"/>
    </source>
</evidence>
<keyword evidence="1" id="KW-1133">Transmembrane helix</keyword>
<dbReference type="EMBL" id="UYYG01001217">
    <property type="protein sequence ID" value="VDN60457.1"/>
    <property type="molecule type" value="Genomic_DNA"/>
</dbReference>
<evidence type="ECO:0000313" key="4">
    <source>
        <dbReference type="Proteomes" id="UP000038040"/>
    </source>
</evidence>